<dbReference type="Proteomes" id="UP000751190">
    <property type="component" value="Unassembled WGS sequence"/>
</dbReference>
<dbReference type="Pfam" id="PF07914">
    <property type="entry name" value="DUF1679"/>
    <property type="match status" value="1"/>
</dbReference>
<dbReference type="OrthoDB" id="411145at2759"/>
<reference evidence="1" key="1">
    <citation type="submission" date="2021-05" db="EMBL/GenBank/DDBJ databases">
        <title>The genome of the haptophyte Pavlova lutheri (Diacronema luteri, Pavlovales) - a model for lipid biosynthesis in eukaryotic algae.</title>
        <authorList>
            <person name="Hulatt C.J."/>
            <person name="Posewitz M.C."/>
        </authorList>
    </citation>
    <scope>NUCLEOTIDE SEQUENCE</scope>
    <source>
        <strain evidence="1">NIVA-4/92</strain>
    </source>
</reference>
<proteinExistence type="predicted"/>
<dbReference type="InterPro" id="IPR012877">
    <property type="entry name" value="Dhs-27"/>
</dbReference>
<accession>A0A8J5XCN2</accession>
<dbReference type="SUPFAM" id="SSF56112">
    <property type="entry name" value="Protein kinase-like (PK-like)"/>
    <property type="match status" value="1"/>
</dbReference>
<dbReference type="InterPro" id="IPR011009">
    <property type="entry name" value="Kinase-like_dom_sf"/>
</dbReference>
<dbReference type="EMBL" id="JAGTXO010000018">
    <property type="protein sequence ID" value="KAG8463081.1"/>
    <property type="molecule type" value="Genomic_DNA"/>
</dbReference>
<gene>
    <name evidence="1" type="ORF">KFE25_001854</name>
</gene>
<evidence type="ECO:0000313" key="1">
    <source>
        <dbReference type="EMBL" id="KAG8463081.1"/>
    </source>
</evidence>
<evidence type="ECO:0000313" key="2">
    <source>
        <dbReference type="Proteomes" id="UP000751190"/>
    </source>
</evidence>
<name>A0A8J5XCN2_DIALT</name>
<dbReference type="Gene3D" id="3.90.1200.10">
    <property type="match status" value="1"/>
</dbReference>
<keyword evidence="2" id="KW-1185">Reference proteome</keyword>
<organism evidence="1 2">
    <name type="scientific">Diacronema lutheri</name>
    <name type="common">Unicellular marine alga</name>
    <name type="synonym">Monochrysis lutheri</name>
    <dbReference type="NCBI Taxonomy" id="2081491"/>
    <lineage>
        <taxon>Eukaryota</taxon>
        <taxon>Haptista</taxon>
        <taxon>Haptophyta</taxon>
        <taxon>Pavlovophyceae</taxon>
        <taxon>Pavlovales</taxon>
        <taxon>Pavlovaceae</taxon>
        <taxon>Diacronema</taxon>
    </lineage>
</organism>
<dbReference type="AlphaFoldDB" id="A0A8J5XCN2"/>
<comment type="caution">
    <text evidence="1">The sequence shown here is derived from an EMBL/GenBank/DDBJ whole genome shotgun (WGS) entry which is preliminary data.</text>
</comment>
<protein>
    <recommendedName>
        <fullName evidence="3">Aminoglycoside phosphotransferase domain-containing protein</fullName>
    </recommendedName>
</protein>
<evidence type="ECO:0008006" key="3">
    <source>
        <dbReference type="Google" id="ProtNLM"/>
    </source>
</evidence>
<sequence>MKLAAARVAAAMLLAEIERRPHAAADVCVTELQQLWSGFGSVLLVNDALIVKEVRLPDRDLSYPELRDLGSHRVEAAFYERHAARLLAEPIALRVPKPLLVRADEQQITICMTRLDGEAVNGDLDRATAHAALETLAGLHAAYWGIGEAEIDGLHEHGSFWHLDARQAEFREMPHGGWEGRLRLAARALDLRLKADAMQTCVHGDPKDANFFFAPSGAQLFDFQWIGRAPPSKDLAYLFTCCARVKAPAVEAALLAHYHAALTEKLRAKGIEPPPLRAVRDSLQLAYADLARWMSGWEGGWWAKPLLSARTRLLLDELDGGTPLRDEQAYIDAVFARFPP</sequence>
<dbReference type="OMA" id="HPRGWNT"/>